<keyword evidence="9" id="KW-1185">Reference proteome</keyword>
<evidence type="ECO:0000313" key="8">
    <source>
        <dbReference type="EnsemblMetazoa" id="SCAU016031-PA"/>
    </source>
</evidence>
<keyword evidence="5" id="KW-0539">Nucleus</keyword>
<dbReference type="InterPro" id="IPR036322">
    <property type="entry name" value="WD40_repeat_dom_sf"/>
</dbReference>
<dbReference type="GO" id="GO:0032040">
    <property type="term" value="C:small-subunit processome"/>
    <property type="evidence" value="ECO:0007669"/>
    <property type="project" value="TreeGrafter"/>
</dbReference>
<dbReference type="GO" id="GO:0006364">
    <property type="term" value="P:rRNA processing"/>
    <property type="evidence" value="ECO:0007669"/>
    <property type="project" value="UniProtKB-KW"/>
</dbReference>
<dbReference type="OrthoDB" id="1935146at2759"/>
<dbReference type="PANTHER" id="PTHR18359">
    <property type="entry name" value="WD-REPEAT PROTEIN-RELATED"/>
    <property type="match status" value="1"/>
</dbReference>
<evidence type="ECO:0000256" key="5">
    <source>
        <dbReference type="ARBA" id="ARBA00023242"/>
    </source>
</evidence>
<keyword evidence="3" id="KW-0853">WD repeat</keyword>
<evidence type="ECO:0000256" key="3">
    <source>
        <dbReference type="ARBA" id="ARBA00022574"/>
    </source>
</evidence>
<feature type="region of interest" description="Disordered" evidence="7">
    <location>
        <begin position="1"/>
        <end position="51"/>
    </location>
</feature>
<comment type="similarity">
    <text evidence="6">Belongs to the WD repeat UTP18 family.</text>
</comment>
<dbReference type="InterPro" id="IPR045161">
    <property type="entry name" value="Utp18"/>
</dbReference>
<keyword evidence="4" id="KW-0677">Repeat</keyword>
<evidence type="ECO:0000256" key="1">
    <source>
        <dbReference type="ARBA" id="ARBA00004604"/>
    </source>
</evidence>
<feature type="compositionally biased region" description="Acidic residues" evidence="7">
    <location>
        <begin position="1"/>
        <end position="12"/>
    </location>
</feature>
<protein>
    <recommendedName>
        <fullName evidence="10">U3 small nucleolar RNA-associated protein 18 homolog</fullName>
    </recommendedName>
</protein>
<dbReference type="KEGG" id="scac:106093111"/>
<organism evidence="8 9">
    <name type="scientific">Stomoxys calcitrans</name>
    <name type="common">Stable fly</name>
    <name type="synonym">Conops calcitrans</name>
    <dbReference type="NCBI Taxonomy" id="35570"/>
    <lineage>
        <taxon>Eukaryota</taxon>
        <taxon>Metazoa</taxon>
        <taxon>Ecdysozoa</taxon>
        <taxon>Arthropoda</taxon>
        <taxon>Hexapoda</taxon>
        <taxon>Insecta</taxon>
        <taxon>Pterygota</taxon>
        <taxon>Neoptera</taxon>
        <taxon>Endopterygota</taxon>
        <taxon>Diptera</taxon>
        <taxon>Brachycera</taxon>
        <taxon>Muscomorpha</taxon>
        <taxon>Muscoidea</taxon>
        <taxon>Muscidae</taxon>
        <taxon>Stomoxys</taxon>
    </lineage>
</organism>
<sequence length="508" mass="56647">MSDDELSDDMQELNELIAEYRDKEGEESGDNDKDNKNAVKEQEGPSVVPMDKVIFGDKSTLLKNLKRAVGQKAKAIESDSGQSDSESDSATEKAKKRKPVWVDPDDEVIQLGDVKKETKRSGPLDHLKMDKSYKEHLTARFTRIVNQPKWASLDDKDKQQKLSDDEGDEDNELLRTVGFLNKKPEGILPDKHLSAKRMKDVNRATYAEGNINSIQFHPTSTAALVAGDKGIASIYAIDGTQNDKLHNIHIPNFPIKCARILPCGTKAVFGSITPYGYLYDLMTAKETRYYLRKDSGNLSKFTISPCGRYLVSAGRFGEIHIQEAKTFEIIASLKQNDKVAALCFTSDSQRLVASGQSANVCVFSMRQQKLEHTFIDDGCIIGKSMDISPNQRMLATGSMEGVVNVYDFDKVMQSKTPLPEKTFLNLTTAIGNVKFNHSSELLAFASYQCPNALKMAHFPSGTVYANFPGFMPKLGYIRTLEFSPQSAYLALGNAKECPLFRIKHFKNY</sequence>
<comment type="subcellular location">
    <subcellularLocation>
        <location evidence="1">Nucleus</location>
        <location evidence="1">Nucleolus</location>
    </subcellularLocation>
</comment>
<dbReference type="InterPro" id="IPR001680">
    <property type="entry name" value="WD40_rpt"/>
</dbReference>
<dbReference type="STRING" id="35570.A0A1I8QD79"/>
<evidence type="ECO:0008006" key="10">
    <source>
        <dbReference type="Google" id="ProtNLM"/>
    </source>
</evidence>
<keyword evidence="2" id="KW-0698">rRNA processing</keyword>
<dbReference type="VEuPathDB" id="VectorBase:SCAU016031"/>
<dbReference type="EnsemblMetazoa" id="SCAU016031-RA">
    <property type="protein sequence ID" value="SCAU016031-PA"/>
    <property type="gene ID" value="SCAU016031"/>
</dbReference>
<evidence type="ECO:0000256" key="6">
    <source>
        <dbReference type="ARBA" id="ARBA00025767"/>
    </source>
</evidence>
<dbReference type="PANTHER" id="PTHR18359:SF0">
    <property type="entry name" value="U3 SMALL NUCLEOLAR RNA-ASSOCIATED PROTEIN 18 HOMOLOG"/>
    <property type="match status" value="1"/>
</dbReference>
<reference evidence="8" key="1">
    <citation type="submission" date="2020-05" db="UniProtKB">
        <authorList>
            <consortium name="EnsemblMetazoa"/>
        </authorList>
    </citation>
    <scope>IDENTIFICATION</scope>
    <source>
        <strain evidence="8">USDA</strain>
    </source>
</reference>
<name>A0A1I8QD79_STOCA</name>
<proteinExistence type="inferred from homology"/>
<evidence type="ECO:0000256" key="7">
    <source>
        <dbReference type="SAM" id="MobiDB-lite"/>
    </source>
</evidence>
<evidence type="ECO:0000256" key="4">
    <source>
        <dbReference type="ARBA" id="ARBA00022737"/>
    </source>
</evidence>
<feature type="compositionally biased region" description="Basic and acidic residues" evidence="7">
    <location>
        <begin position="18"/>
        <end position="43"/>
    </location>
</feature>
<dbReference type="InterPro" id="IPR015943">
    <property type="entry name" value="WD40/YVTN_repeat-like_dom_sf"/>
</dbReference>
<dbReference type="SUPFAM" id="SSF50978">
    <property type="entry name" value="WD40 repeat-like"/>
    <property type="match status" value="1"/>
</dbReference>
<dbReference type="Pfam" id="PF00400">
    <property type="entry name" value="WD40"/>
    <property type="match status" value="1"/>
</dbReference>
<dbReference type="AlphaFoldDB" id="A0A1I8QD79"/>
<feature type="region of interest" description="Disordered" evidence="7">
    <location>
        <begin position="68"/>
        <end position="104"/>
    </location>
</feature>
<evidence type="ECO:0000313" key="9">
    <source>
        <dbReference type="Proteomes" id="UP000095300"/>
    </source>
</evidence>
<dbReference type="Gene3D" id="2.130.10.10">
    <property type="entry name" value="YVTN repeat-like/Quinoprotein amine dehydrogenase"/>
    <property type="match status" value="1"/>
</dbReference>
<gene>
    <name evidence="8" type="primary">106093111</name>
</gene>
<dbReference type="SMART" id="SM00320">
    <property type="entry name" value="WD40"/>
    <property type="match status" value="3"/>
</dbReference>
<evidence type="ECO:0000256" key="2">
    <source>
        <dbReference type="ARBA" id="ARBA00022552"/>
    </source>
</evidence>
<accession>A0A1I8QD79</accession>
<dbReference type="GO" id="GO:0034388">
    <property type="term" value="C:Pwp2p-containing subcomplex of 90S preribosome"/>
    <property type="evidence" value="ECO:0007669"/>
    <property type="project" value="TreeGrafter"/>
</dbReference>
<dbReference type="Proteomes" id="UP000095300">
    <property type="component" value="Unassembled WGS sequence"/>
</dbReference>